<evidence type="ECO:0000256" key="11">
    <source>
        <dbReference type="PIRNR" id="PIRNR036572"/>
    </source>
</evidence>
<evidence type="ECO:0000256" key="6">
    <source>
        <dbReference type="ARBA" id="ARBA00022694"/>
    </source>
</evidence>
<dbReference type="InterPro" id="IPR036882">
    <property type="entry name" value="Alba-like_dom_sf"/>
</dbReference>
<dbReference type="FunFam" id="3.30.110.20:FF:000002">
    <property type="entry name" value="Ribonuclease P protein subunit p20"/>
    <property type="match status" value="1"/>
</dbReference>
<evidence type="ECO:0000256" key="3">
    <source>
        <dbReference type="ARBA" id="ARBA00008018"/>
    </source>
</evidence>
<keyword evidence="12" id="KW-1185">Reference proteome</keyword>
<proteinExistence type="inferred from homology"/>
<comment type="subunit">
    <text evidence="9">Component of nuclear RNase P and RNase MRP complexes. RNase P consists of a catalytic RNA moiety and 10 different protein chains; POP1, POP4, POP5, POP7, RPP14, RPP21, RPP25, RPP30, RPP38 and RPP40. Within the RNase P complex, POP1, POP7 and RPP25 form the 'finger' subcomplex, POP5, RPP14, RPP40 and homodimeric RPP30 form the 'palm' subcomplex, and RPP21, POP4 and RPP38 form the 'wrist' subcomplex. All subunits of the RNase P complex interact with the catalytic RNA. Several subunits of RNase P are also part of the RNase MRP complex. RNase MRP consists of a catalytic RNA moiety and about 8 protein subunits; POP1, POP7, RPP25, RPP30, RPP38, RPP40 and possibly also POP4 and POP5. Interacts with SMN1. POP7 forms a heterodimer with RPP25 that binds to the P3 stem loop of the catalytic RNA.</text>
</comment>
<evidence type="ECO:0000313" key="12">
    <source>
        <dbReference type="Proteomes" id="UP000887566"/>
    </source>
</evidence>
<dbReference type="Proteomes" id="UP000887566">
    <property type="component" value="Unplaced"/>
</dbReference>
<protein>
    <recommendedName>
        <fullName evidence="10 11">Ribonuclease P protein subunit p20</fullName>
        <shortName evidence="11">RNaseP protein p20</shortName>
    </recommendedName>
</protein>
<dbReference type="AlphaFoldDB" id="A0A914WAV0"/>
<dbReference type="Pfam" id="PF12328">
    <property type="entry name" value="Rpp20"/>
    <property type="match status" value="1"/>
</dbReference>
<evidence type="ECO:0000256" key="10">
    <source>
        <dbReference type="ARBA" id="ARBA00068472"/>
    </source>
</evidence>
<dbReference type="InterPro" id="IPR014612">
    <property type="entry name" value="Pop7/Rpp20"/>
</dbReference>
<accession>A0A914WAV0</accession>
<keyword evidence="5 11" id="KW-0698">rRNA processing</keyword>
<dbReference type="PIRSF" id="PIRSF036572">
    <property type="entry name" value="RPP20"/>
    <property type="match status" value="1"/>
</dbReference>
<dbReference type="GO" id="GO:0004526">
    <property type="term" value="F:ribonuclease P activity"/>
    <property type="evidence" value="ECO:0007669"/>
    <property type="project" value="UniProtKB-UniRule"/>
</dbReference>
<dbReference type="SUPFAM" id="SSF82704">
    <property type="entry name" value="AlbA-like"/>
    <property type="match status" value="1"/>
</dbReference>
<organism evidence="12 13">
    <name type="scientific">Plectus sambesii</name>
    <dbReference type="NCBI Taxonomy" id="2011161"/>
    <lineage>
        <taxon>Eukaryota</taxon>
        <taxon>Metazoa</taxon>
        <taxon>Ecdysozoa</taxon>
        <taxon>Nematoda</taxon>
        <taxon>Chromadorea</taxon>
        <taxon>Plectida</taxon>
        <taxon>Plectina</taxon>
        <taxon>Plectoidea</taxon>
        <taxon>Plectidae</taxon>
        <taxon>Plectus</taxon>
    </lineage>
</organism>
<evidence type="ECO:0000256" key="7">
    <source>
        <dbReference type="ARBA" id="ARBA00023242"/>
    </source>
</evidence>
<name>A0A914WAV0_9BILA</name>
<dbReference type="PANTHER" id="PTHR15314:SF1">
    <property type="entry name" value="RIBONUCLEASE P PROTEIN SUBUNIT P20"/>
    <property type="match status" value="1"/>
</dbReference>
<dbReference type="GO" id="GO:0003676">
    <property type="term" value="F:nucleic acid binding"/>
    <property type="evidence" value="ECO:0007669"/>
    <property type="project" value="InterPro"/>
</dbReference>
<evidence type="ECO:0000256" key="8">
    <source>
        <dbReference type="ARBA" id="ARBA00053284"/>
    </source>
</evidence>
<keyword evidence="7 11" id="KW-0539">Nucleus</keyword>
<keyword evidence="6 11" id="KW-0819">tRNA processing</keyword>
<evidence type="ECO:0000256" key="4">
    <source>
        <dbReference type="ARBA" id="ARBA00022490"/>
    </source>
</evidence>
<dbReference type="GO" id="GO:0001682">
    <property type="term" value="P:tRNA 5'-leader removal"/>
    <property type="evidence" value="ECO:0007669"/>
    <property type="project" value="InterPro"/>
</dbReference>
<evidence type="ECO:0000256" key="1">
    <source>
        <dbReference type="ARBA" id="ARBA00004463"/>
    </source>
</evidence>
<comment type="similarity">
    <text evidence="3 11">Belongs to the histone-like Alba family.</text>
</comment>
<dbReference type="GO" id="GO:0006364">
    <property type="term" value="P:rRNA processing"/>
    <property type="evidence" value="ECO:0007669"/>
    <property type="project" value="UniProtKB-KW"/>
</dbReference>
<keyword evidence="4" id="KW-0963">Cytoplasm</keyword>
<dbReference type="GO" id="GO:0005655">
    <property type="term" value="C:nucleolar ribonuclease P complex"/>
    <property type="evidence" value="ECO:0007669"/>
    <property type="project" value="InterPro"/>
</dbReference>
<evidence type="ECO:0000256" key="9">
    <source>
        <dbReference type="ARBA" id="ARBA00064615"/>
    </source>
</evidence>
<sequence length="135" mass="15262">MAAASPAAADSFDSEEFELRKHLPPRFATRKNDVYITKRTNFGAQMARCEKLLEGQFNEIYVHGLGNAVNRAINLSLQLKRRALGSIDLDVNTSTMEMTDDLIPLVDDADFRTRSRFVSAVHIRVFRPDSPVDDY</sequence>
<reference evidence="13" key="1">
    <citation type="submission" date="2022-11" db="UniProtKB">
        <authorList>
            <consortium name="WormBaseParasite"/>
        </authorList>
    </citation>
    <scope>IDENTIFICATION</scope>
</reference>
<dbReference type="PANTHER" id="PTHR15314">
    <property type="entry name" value="RIBONUCLEASE P PROTEIN SUBUNIT P20"/>
    <property type="match status" value="1"/>
</dbReference>
<evidence type="ECO:0000256" key="5">
    <source>
        <dbReference type="ARBA" id="ARBA00022552"/>
    </source>
</evidence>
<dbReference type="Gene3D" id="3.30.110.20">
    <property type="entry name" value="Alba-like domain"/>
    <property type="match status" value="1"/>
</dbReference>
<comment type="subcellular location">
    <subcellularLocation>
        <location evidence="1">Cytoplasmic granule</location>
    </subcellularLocation>
    <subcellularLocation>
        <location evidence="2 11">Nucleus</location>
        <location evidence="2 11">Nucleolus</location>
    </subcellularLocation>
</comment>
<comment type="function">
    <text evidence="8 11">Component of ribonuclease P, a ribonucleoprotein complex that generates mature tRNA molecules by cleaving their 5'-ends. Also a component of the MRP ribonuclease complex, which cleaves pre-rRNA sequences.</text>
</comment>
<evidence type="ECO:0000256" key="2">
    <source>
        <dbReference type="ARBA" id="ARBA00004604"/>
    </source>
</evidence>
<dbReference type="WBParaSite" id="PSAMB.scaffold3495size18043.g21765.t1">
    <property type="protein sequence ID" value="PSAMB.scaffold3495size18043.g21765.t1"/>
    <property type="gene ID" value="PSAMB.scaffold3495size18043.g21765"/>
</dbReference>
<evidence type="ECO:0000313" key="13">
    <source>
        <dbReference type="WBParaSite" id="PSAMB.scaffold3495size18043.g21765.t1"/>
    </source>
</evidence>
<dbReference type="GO" id="GO:0000172">
    <property type="term" value="C:ribonuclease MRP complex"/>
    <property type="evidence" value="ECO:0007669"/>
    <property type="project" value="InterPro"/>
</dbReference>